<dbReference type="HAMAP" id="MF_00719">
    <property type="entry name" value="CobS"/>
    <property type="match status" value="1"/>
</dbReference>
<dbReference type="AlphaFoldDB" id="A0AAW9Q7M0"/>
<dbReference type="Proteomes" id="UP001333818">
    <property type="component" value="Unassembled WGS sequence"/>
</dbReference>
<evidence type="ECO:0000256" key="7">
    <source>
        <dbReference type="ARBA" id="ARBA00022475"/>
    </source>
</evidence>
<dbReference type="GO" id="GO:0009236">
    <property type="term" value="P:cobalamin biosynthetic process"/>
    <property type="evidence" value="ECO:0007669"/>
    <property type="project" value="UniProtKB-UniRule"/>
</dbReference>
<evidence type="ECO:0000256" key="1">
    <source>
        <dbReference type="ARBA" id="ARBA00001946"/>
    </source>
</evidence>
<evidence type="ECO:0000256" key="4">
    <source>
        <dbReference type="ARBA" id="ARBA00010561"/>
    </source>
</evidence>
<feature type="transmembrane region" description="Helical" evidence="19">
    <location>
        <begin position="61"/>
        <end position="81"/>
    </location>
</feature>
<evidence type="ECO:0000256" key="9">
    <source>
        <dbReference type="ARBA" id="ARBA00022679"/>
    </source>
</evidence>
<comment type="pathway">
    <text evidence="3 19">Cofactor biosynthesis; adenosylcobalamin biosynthesis; adenosylcobalamin from cob(II)yrinate a,c-diamide: step 7/7.</text>
</comment>
<dbReference type="EC" id="2.7.8.26" evidence="5 19"/>
<comment type="catalytic activity">
    <reaction evidence="18 19">
        <text>alpha-ribazole 5'-phosphate + adenosylcob(III)inamide-GDP = adenosylcob(III)alamin 5'-phosphate + GMP + H(+)</text>
        <dbReference type="Rhea" id="RHEA:23560"/>
        <dbReference type="ChEBI" id="CHEBI:15378"/>
        <dbReference type="ChEBI" id="CHEBI:57918"/>
        <dbReference type="ChEBI" id="CHEBI:58115"/>
        <dbReference type="ChEBI" id="CHEBI:60487"/>
        <dbReference type="ChEBI" id="CHEBI:60493"/>
        <dbReference type="EC" id="2.7.8.26"/>
    </reaction>
</comment>
<dbReference type="RefSeq" id="WP_330485936.1">
    <property type="nucleotide sequence ID" value="NZ_JAZBJZ010000138.1"/>
</dbReference>
<evidence type="ECO:0000256" key="12">
    <source>
        <dbReference type="ARBA" id="ARBA00022989"/>
    </source>
</evidence>
<keyword evidence="12 19" id="KW-1133">Transmembrane helix</keyword>
<keyword evidence="8 19" id="KW-0169">Cobalamin biosynthesis</keyword>
<dbReference type="EMBL" id="JAZBJZ010000138">
    <property type="protein sequence ID" value="MEE3719500.1"/>
    <property type="molecule type" value="Genomic_DNA"/>
</dbReference>
<evidence type="ECO:0000256" key="2">
    <source>
        <dbReference type="ARBA" id="ARBA00004651"/>
    </source>
</evidence>
<dbReference type="GO" id="GO:0008818">
    <property type="term" value="F:cobalamin 5'-phosphate synthase activity"/>
    <property type="evidence" value="ECO:0007669"/>
    <property type="project" value="UniProtKB-UniRule"/>
</dbReference>
<organism evidence="20 21">
    <name type="scientific">Tumidithrix elongata BACA0141</name>
    <dbReference type="NCBI Taxonomy" id="2716417"/>
    <lineage>
        <taxon>Bacteria</taxon>
        <taxon>Bacillati</taxon>
        <taxon>Cyanobacteriota</taxon>
        <taxon>Cyanophyceae</taxon>
        <taxon>Pseudanabaenales</taxon>
        <taxon>Pseudanabaenaceae</taxon>
        <taxon>Tumidithrix</taxon>
        <taxon>Tumidithrix elongata</taxon>
    </lineage>
</organism>
<comment type="cofactor">
    <cofactor evidence="1 19">
        <name>Mg(2+)</name>
        <dbReference type="ChEBI" id="CHEBI:18420"/>
    </cofactor>
</comment>
<feature type="transmembrane region" description="Helical" evidence="19">
    <location>
        <begin position="205"/>
        <end position="227"/>
    </location>
</feature>
<evidence type="ECO:0000256" key="5">
    <source>
        <dbReference type="ARBA" id="ARBA00013200"/>
    </source>
</evidence>
<dbReference type="PANTHER" id="PTHR34148:SF1">
    <property type="entry name" value="ADENOSYLCOBINAMIDE-GDP RIBAZOLETRANSFERASE"/>
    <property type="match status" value="1"/>
</dbReference>
<evidence type="ECO:0000256" key="14">
    <source>
        <dbReference type="ARBA" id="ARBA00025228"/>
    </source>
</evidence>
<reference evidence="20" key="1">
    <citation type="submission" date="2024-01" db="EMBL/GenBank/DDBJ databases">
        <title>Bank of Algae and Cyanobacteria of the Azores (BACA) strain genomes.</title>
        <authorList>
            <person name="Luz R."/>
            <person name="Cordeiro R."/>
            <person name="Fonseca A."/>
            <person name="Goncalves V."/>
        </authorList>
    </citation>
    <scope>NUCLEOTIDE SEQUENCE</scope>
    <source>
        <strain evidence="20">BACA0141</strain>
    </source>
</reference>
<evidence type="ECO:0000256" key="11">
    <source>
        <dbReference type="ARBA" id="ARBA00022842"/>
    </source>
</evidence>
<comment type="caution">
    <text evidence="20">The sequence shown here is derived from an EMBL/GenBank/DDBJ whole genome shotgun (WGS) entry which is preliminary data.</text>
</comment>
<proteinExistence type="inferred from homology"/>
<feature type="transmembrane region" description="Helical" evidence="19">
    <location>
        <begin position="31"/>
        <end position="49"/>
    </location>
</feature>
<feature type="transmembrane region" description="Helical" evidence="19">
    <location>
        <begin position="177"/>
        <end position="199"/>
    </location>
</feature>
<evidence type="ECO:0000256" key="10">
    <source>
        <dbReference type="ARBA" id="ARBA00022692"/>
    </source>
</evidence>
<keyword evidence="13 19" id="KW-0472">Membrane</keyword>
<keyword evidence="9 19" id="KW-0808">Transferase</keyword>
<sequence>MFKQWQTFQAALIFYSCIPLRPSGNLDFRGIAVYAPIVGILIGLLLGAIDWGLGWLVGTHSLLRAGLVTFAGVLLTGGLHLDGAMDTADGLAVTDRSRRLAVMVDSTTGAYGAIAAIAILLLKVLAIAELSDYRLWILISISAWGRWGQLRAIAAYPYLKPEGKGKFHRDSIQAWQVWLLGILLTLGSFGLGGIFVFGFGMKPMLFSFILKLTPICFGFAWLVGAWFNRQLGGHTGDTYGATVEWAETLSLCAIALTQFV</sequence>
<evidence type="ECO:0000256" key="17">
    <source>
        <dbReference type="ARBA" id="ARBA00048623"/>
    </source>
</evidence>
<evidence type="ECO:0000313" key="20">
    <source>
        <dbReference type="EMBL" id="MEE3719500.1"/>
    </source>
</evidence>
<evidence type="ECO:0000256" key="19">
    <source>
        <dbReference type="HAMAP-Rule" id="MF_00719"/>
    </source>
</evidence>
<dbReference type="GO" id="GO:0051073">
    <property type="term" value="F:adenosylcobinamide-GDP ribazoletransferase activity"/>
    <property type="evidence" value="ECO:0007669"/>
    <property type="project" value="UniProtKB-UniRule"/>
</dbReference>
<dbReference type="GO" id="GO:0005886">
    <property type="term" value="C:plasma membrane"/>
    <property type="evidence" value="ECO:0007669"/>
    <property type="project" value="UniProtKB-SubCell"/>
</dbReference>
<dbReference type="InterPro" id="IPR003805">
    <property type="entry name" value="CobS"/>
</dbReference>
<evidence type="ECO:0000256" key="15">
    <source>
        <dbReference type="ARBA" id="ARBA00032605"/>
    </source>
</evidence>
<evidence type="ECO:0000256" key="16">
    <source>
        <dbReference type="ARBA" id="ARBA00032853"/>
    </source>
</evidence>
<protein>
    <recommendedName>
        <fullName evidence="6 19">Adenosylcobinamide-GDP ribazoletransferase</fullName>
        <ecNumber evidence="5 19">2.7.8.26</ecNumber>
    </recommendedName>
    <alternativeName>
        <fullName evidence="16 19">Cobalamin synthase</fullName>
    </alternativeName>
    <alternativeName>
        <fullName evidence="15 19">Cobalamin-5'-phosphate synthase</fullName>
    </alternativeName>
</protein>
<evidence type="ECO:0000256" key="13">
    <source>
        <dbReference type="ARBA" id="ARBA00023136"/>
    </source>
</evidence>
<keyword evidence="21" id="KW-1185">Reference proteome</keyword>
<evidence type="ECO:0000256" key="6">
    <source>
        <dbReference type="ARBA" id="ARBA00015850"/>
    </source>
</evidence>
<dbReference type="PROSITE" id="PS51257">
    <property type="entry name" value="PROKAR_LIPOPROTEIN"/>
    <property type="match status" value="1"/>
</dbReference>
<comment type="similarity">
    <text evidence="4 19">Belongs to the CobS family.</text>
</comment>
<name>A0AAW9Q7M0_9CYAN</name>
<keyword evidence="10 19" id="KW-0812">Transmembrane</keyword>
<dbReference type="Pfam" id="PF02654">
    <property type="entry name" value="CobS"/>
    <property type="match status" value="1"/>
</dbReference>
<comment type="function">
    <text evidence="14 19">Joins adenosylcobinamide-GDP and alpha-ribazole to generate adenosylcobalamin (Ado-cobalamin). Also synthesizes adenosylcobalamin 5'-phosphate from adenosylcobinamide-GDP and alpha-ribazole 5'-phosphate.</text>
</comment>
<evidence type="ECO:0000256" key="18">
    <source>
        <dbReference type="ARBA" id="ARBA00049504"/>
    </source>
</evidence>
<comment type="catalytic activity">
    <reaction evidence="17 19">
        <text>alpha-ribazole + adenosylcob(III)inamide-GDP = adenosylcob(III)alamin + GMP + H(+)</text>
        <dbReference type="Rhea" id="RHEA:16049"/>
        <dbReference type="ChEBI" id="CHEBI:10329"/>
        <dbReference type="ChEBI" id="CHEBI:15378"/>
        <dbReference type="ChEBI" id="CHEBI:18408"/>
        <dbReference type="ChEBI" id="CHEBI:58115"/>
        <dbReference type="ChEBI" id="CHEBI:60487"/>
        <dbReference type="EC" id="2.7.8.26"/>
    </reaction>
</comment>
<feature type="transmembrane region" description="Helical" evidence="19">
    <location>
        <begin position="102"/>
        <end position="127"/>
    </location>
</feature>
<evidence type="ECO:0000313" key="21">
    <source>
        <dbReference type="Proteomes" id="UP001333818"/>
    </source>
</evidence>
<dbReference type="NCBIfam" id="TIGR00317">
    <property type="entry name" value="cobS"/>
    <property type="match status" value="1"/>
</dbReference>
<evidence type="ECO:0000256" key="3">
    <source>
        <dbReference type="ARBA" id="ARBA00004663"/>
    </source>
</evidence>
<comment type="subcellular location">
    <subcellularLocation>
        <location evidence="2 19">Cell membrane</location>
        <topology evidence="2 19">Multi-pass membrane protein</topology>
    </subcellularLocation>
</comment>
<dbReference type="PANTHER" id="PTHR34148">
    <property type="entry name" value="ADENOSYLCOBINAMIDE-GDP RIBAZOLETRANSFERASE"/>
    <property type="match status" value="1"/>
</dbReference>
<evidence type="ECO:0000256" key="8">
    <source>
        <dbReference type="ARBA" id="ARBA00022573"/>
    </source>
</evidence>
<gene>
    <name evidence="19 20" type="primary">cobS</name>
    <name evidence="20" type="ORF">V2H45_22405</name>
</gene>
<keyword evidence="7 19" id="KW-1003">Cell membrane</keyword>
<accession>A0AAW9Q7M0</accession>
<keyword evidence="11 19" id="KW-0460">Magnesium</keyword>